<evidence type="ECO:0000313" key="1">
    <source>
        <dbReference type="EMBL" id="PTI73881.1"/>
    </source>
</evidence>
<evidence type="ECO:0000313" key="2">
    <source>
        <dbReference type="Proteomes" id="UP000241960"/>
    </source>
</evidence>
<dbReference type="EMBL" id="PZFQ01000057">
    <property type="protein sequence ID" value="PTI73881.1"/>
    <property type="molecule type" value="Genomic_DNA"/>
</dbReference>
<reference evidence="1 2" key="1">
    <citation type="journal article" date="2016" name="Front. Microbiol.">
        <title>Comprehensive Phylogenetic Analysis of Bovine Non-aureus Staphylococci Species Based on Whole-Genome Sequencing.</title>
        <authorList>
            <person name="Naushad S."/>
            <person name="Barkema H.W."/>
            <person name="Luby C."/>
            <person name="Condas L.A."/>
            <person name="Nobrega D.B."/>
            <person name="Carson D.A."/>
            <person name="De Buck J."/>
        </authorList>
    </citation>
    <scope>NUCLEOTIDE SEQUENCE [LARGE SCALE GENOMIC DNA]</scope>
    <source>
        <strain evidence="1 2">SNUC 1231</strain>
    </source>
</reference>
<dbReference type="RefSeq" id="WP_107545391.1">
    <property type="nucleotide sequence ID" value="NZ_JABUYS010000004.1"/>
</dbReference>
<sequence length="96" mass="11070">MVKLATITFINDNRIDLYKDTYIHAVKNISNIDHFNSQVVFSNTLNNHISSISDLDTSDFEKVILGIFAECDFFKISDIQDLYFKCSSIHSINFLK</sequence>
<name>A0A9Q6MTN1_9STAP</name>
<gene>
    <name evidence="1" type="ORF">BU058_12495</name>
</gene>
<accession>A0A9Q6MTN1</accession>
<protein>
    <submittedName>
        <fullName evidence="1">Uncharacterized protein</fullName>
    </submittedName>
</protein>
<proteinExistence type="predicted"/>
<dbReference type="AlphaFoldDB" id="A0A9Q6MTN1"/>
<organism evidence="1 2">
    <name type="scientific">Staphylococcus succinus</name>
    <dbReference type="NCBI Taxonomy" id="61015"/>
    <lineage>
        <taxon>Bacteria</taxon>
        <taxon>Bacillati</taxon>
        <taxon>Bacillota</taxon>
        <taxon>Bacilli</taxon>
        <taxon>Bacillales</taxon>
        <taxon>Staphylococcaceae</taxon>
        <taxon>Staphylococcus</taxon>
    </lineage>
</organism>
<dbReference type="Proteomes" id="UP000241960">
    <property type="component" value="Unassembled WGS sequence"/>
</dbReference>
<comment type="caution">
    <text evidence="1">The sequence shown here is derived from an EMBL/GenBank/DDBJ whole genome shotgun (WGS) entry which is preliminary data.</text>
</comment>